<evidence type="ECO:0000256" key="7">
    <source>
        <dbReference type="ARBA" id="ARBA00023136"/>
    </source>
</evidence>
<feature type="transmembrane region" description="Helical" evidence="9">
    <location>
        <begin position="309"/>
        <end position="326"/>
    </location>
</feature>
<keyword evidence="3" id="KW-0813">Transport</keyword>
<dbReference type="PANTHER" id="PTHR22950:SF458">
    <property type="entry name" value="SODIUM-COUPLED NEUTRAL AMINO ACID TRANSPORTER 11-RELATED"/>
    <property type="match status" value="1"/>
</dbReference>
<dbReference type="Proteomes" id="UP001383192">
    <property type="component" value="Unassembled WGS sequence"/>
</dbReference>
<dbReference type="Pfam" id="PF01490">
    <property type="entry name" value="Aa_trans"/>
    <property type="match status" value="1"/>
</dbReference>
<feature type="transmembrane region" description="Helical" evidence="9">
    <location>
        <begin position="346"/>
        <end position="366"/>
    </location>
</feature>
<dbReference type="EMBL" id="JAYKXP010000010">
    <property type="protein sequence ID" value="KAK7053271.1"/>
    <property type="molecule type" value="Genomic_DNA"/>
</dbReference>
<gene>
    <name evidence="11" type="ORF">VNI00_003897</name>
</gene>
<dbReference type="GO" id="GO:0015179">
    <property type="term" value="F:L-amino acid transmembrane transporter activity"/>
    <property type="evidence" value="ECO:0007669"/>
    <property type="project" value="TreeGrafter"/>
</dbReference>
<evidence type="ECO:0000259" key="10">
    <source>
        <dbReference type="Pfam" id="PF01490"/>
    </source>
</evidence>
<name>A0AAW0DMN3_9AGAR</name>
<comment type="caution">
    <text evidence="11">The sequence shown here is derived from an EMBL/GenBank/DDBJ whole genome shotgun (WGS) entry which is preliminary data.</text>
</comment>
<feature type="transmembrane region" description="Helical" evidence="9">
    <location>
        <begin position="234"/>
        <end position="255"/>
    </location>
</feature>
<evidence type="ECO:0000313" key="11">
    <source>
        <dbReference type="EMBL" id="KAK7053271.1"/>
    </source>
</evidence>
<proteinExistence type="inferred from homology"/>
<evidence type="ECO:0000256" key="3">
    <source>
        <dbReference type="ARBA" id="ARBA00022448"/>
    </source>
</evidence>
<accession>A0AAW0DMN3</accession>
<comment type="subcellular location">
    <subcellularLocation>
        <location evidence="1">Membrane</location>
        <topology evidence="1">Multi-pass membrane protein</topology>
    </subcellularLocation>
</comment>
<dbReference type="PANTHER" id="PTHR22950">
    <property type="entry name" value="AMINO ACID TRANSPORTER"/>
    <property type="match status" value="1"/>
</dbReference>
<dbReference type="GO" id="GO:0016020">
    <property type="term" value="C:membrane"/>
    <property type="evidence" value="ECO:0007669"/>
    <property type="project" value="UniProtKB-SubCell"/>
</dbReference>
<evidence type="ECO:0000313" key="12">
    <source>
        <dbReference type="Proteomes" id="UP001383192"/>
    </source>
</evidence>
<feature type="compositionally biased region" description="Acidic residues" evidence="8">
    <location>
        <begin position="86"/>
        <end position="98"/>
    </location>
</feature>
<sequence length="430" mass="47118">MFSQSSRRQNPDQESSQPLLSDSNYPDNSVVFSIDDDEEEELRTPDPPNTREANATRGDHGVRFQDDVQIIAPPMRSTVSSREAEFDLDSDEFDEDEPTTQSSRRRPENTMPLLVGLIDSRRSLDSSIPLQANGNGHAPSSGNLDLEELAAKRTAGGGLLDSIANMANSILGAGIIGLPYAVSQAGFFTGLFLLVLCCGVTDWTIRLIVVNAKLSGSHSYIDIMNHCFGSSGRAAISFFQFTFAYGGMIAFSIIIGDTIPHVIRSIFPTLYQVPVLWLFTNRQFIIFVCTAGVSYPLSLYRDIHKLSRASGLALVSMLIIVFSVLFEGPQVPPELKGDPTKRFSIINSGVVQAFGVMSFAFGTLIIHRLCFVAHLFHSLSPQLSSHLRKSANSDSGPFCKGDPRINNHLVAGIMYTRGLRFPRVHQQDAG</sequence>
<feature type="domain" description="Amino acid transporter transmembrane" evidence="10">
    <location>
        <begin position="158"/>
        <end position="362"/>
    </location>
</feature>
<feature type="transmembrane region" description="Helical" evidence="9">
    <location>
        <begin position="162"/>
        <end position="181"/>
    </location>
</feature>
<comment type="similarity">
    <text evidence="2">Belongs to the amino acid/polyamine transporter 2 family.</text>
</comment>
<keyword evidence="4 9" id="KW-0812">Transmembrane</keyword>
<evidence type="ECO:0000256" key="2">
    <source>
        <dbReference type="ARBA" id="ARBA00008066"/>
    </source>
</evidence>
<protein>
    <recommendedName>
        <fullName evidence="10">Amino acid transporter transmembrane domain-containing protein</fullName>
    </recommendedName>
</protein>
<evidence type="ECO:0000256" key="6">
    <source>
        <dbReference type="ARBA" id="ARBA00022989"/>
    </source>
</evidence>
<keyword evidence="5" id="KW-0029">Amino-acid transport</keyword>
<feature type="region of interest" description="Disordered" evidence="8">
    <location>
        <begin position="1"/>
        <end position="109"/>
    </location>
</feature>
<keyword evidence="12" id="KW-1185">Reference proteome</keyword>
<feature type="transmembrane region" description="Helical" evidence="9">
    <location>
        <begin position="187"/>
        <end position="209"/>
    </location>
</feature>
<feature type="compositionally biased region" description="Basic and acidic residues" evidence="8">
    <location>
        <begin position="57"/>
        <end position="66"/>
    </location>
</feature>
<dbReference type="InterPro" id="IPR013057">
    <property type="entry name" value="AA_transpt_TM"/>
</dbReference>
<evidence type="ECO:0000256" key="5">
    <source>
        <dbReference type="ARBA" id="ARBA00022970"/>
    </source>
</evidence>
<reference evidence="11 12" key="1">
    <citation type="submission" date="2024-01" db="EMBL/GenBank/DDBJ databases">
        <title>A draft genome for a cacao thread blight-causing isolate of Paramarasmius palmivorus.</title>
        <authorList>
            <person name="Baruah I.K."/>
            <person name="Bukari Y."/>
            <person name="Amoako-Attah I."/>
            <person name="Meinhardt L.W."/>
            <person name="Bailey B.A."/>
            <person name="Cohen S.P."/>
        </authorList>
    </citation>
    <scope>NUCLEOTIDE SEQUENCE [LARGE SCALE GENOMIC DNA]</scope>
    <source>
        <strain evidence="11 12">GH-12</strain>
    </source>
</reference>
<dbReference type="AlphaFoldDB" id="A0AAW0DMN3"/>
<evidence type="ECO:0000256" key="1">
    <source>
        <dbReference type="ARBA" id="ARBA00004141"/>
    </source>
</evidence>
<feature type="transmembrane region" description="Helical" evidence="9">
    <location>
        <begin position="275"/>
        <end position="297"/>
    </location>
</feature>
<dbReference type="GO" id="GO:0005783">
    <property type="term" value="C:endoplasmic reticulum"/>
    <property type="evidence" value="ECO:0007669"/>
    <property type="project" value="TreeGrafter"/>
</dbReference>
<keyword evidence="6 9" id="KW-1133">Transmembrane helix</keyword>
<evidence type="ECO:0000256" key="4">
    <source>
        <dbReference type="ARBA" id="ARBA00022692"/>
    </source>
</evidence>
<evidence type="ECO:0000256" key="9">
    <source>
        <dbReference type="SAM" id="Phobius"/>
    </source>
</evidence>
<evidence type="ECO:0000256" key="8">
    <source>
        <dbReference type="SAM" id="MobiDB-lite"/>
    </source>
</evidence>
<feature type="compositionally biased region" description="Polar residues" evidence="8">
    <location>
        <begin position="1"/>
        <end position="31"/>
    </location>
</feature>
<keyword evidence="7 9" id="KW-0472">Membrane</keyword>
<organism evidence="11 12">
    <name type="scientific">Paramarasmius palmivorus</name>
    <dbReference type="NCBI Taxonomy" id="297713"/>
    <lineage>
        <taxon>Eukaryota</taxon>
        <taxon>Fungi</taxon>
        <taxon>Dikarya</taxon>
        <taxon>Basidiomycota</taxon>
        <taxon>Agaricomycotina</taxon>
        <taxon>Agaricomycetes</taxon>
        <taxon>Agaricomycetidae</taxon>
        <taxon>Agaricales</taxon>
        <taxon>Marasmiineae</taxon>
        <taxon>Marasmiaceae</taxon>
        <taxon>Paramarasmius</taxon>
    </lineage>
</organism>